<accession>A0A8S5RPT0</accession>
<sequence>MKLLKNGIFQAVELEYYAEKEELKVQFKKVFFGLFQVILRNHKNSEEEEKNREIYKMCY</sequence>
<protein>
    <submittedName>
        <fullName evidence="1">Uncharacterized protein</fullName>
    </submittedName>
</protein>
<name>A0A8S5RPT0_9VIRU</name>
<organism evidence="1">
    <name type="scientific">virus sp. ctr1v16</name>
    <dbReference type="NCBI Taxonomy" id="2825823"/>
    <lineage>
        <taxon>Viruses</taxon>
    </lineage>
</organism>
<evidence type="ECO:0000313" key="1">
    <source>
        <dbReference type="EMBL" id="DAE33343.1"/>
    </source>
</evidence>
<dbReference type="EMBL" id="BK059133">
    <property type="protein sequence ID" value="DAE33343.1"/>
    <property type="molecule type" value="Genomic_DNA"/>
</dbReference>
<reference evidence="1" key="1">
    <citation type="journal article" date="2021" name="Proc. Natl. Acad. Sci. U.S.A.">
        <title>A Catalog of Tens of Thousands of Viruses from Human Metagenomes Reveals Hidden Associations with Chronic Diseases.</title>
        <authorList>
            <person name="Tisza M.J."/>
            <person name="Buck C.B."/>
        </authorList>
    </citation>
    <scope>NUCLEOTIDE SEQUENCE</scope>
    <source>
        <strain evidence="1">Ctr1v16</strain>
    </source>
</reference>
<proteinExistence type="predicted"/>